<proteinExistence type="predicted"/>
<protein>
    <submittedName>
        <fullName evidence="1">Ca(2+)-dependent cysteine protease</fullName>
    </submittedName>
</protein>
<keyword evidence="1" id="KW-0645">Protease</keyword>
<sequence>MLPPGTQSSDILYGCDNGESSESRGTRATDAWLPTPPLSATLPSRAPVATASNEGHNWYCSGGTGALRPAGKENDNHHGMVDPQPTSMLTPEQKILLRKWHWHRQRQAMLKECKPRPRSTTTTTTSGDFGTREYYQNYYHHQPSMYYPTAAAAPPAAGPDGYYYNQNHNNQQQYYDLPSSYYFPAYYGNYAVPYLQQQLFEPAVASAMPSKLNCPKQGAIQKPQDSSSTITTPVSENDEDTSKQQAIAQQPPHTPGLEVQTPSYSNNYISTVKRQYDEYGRMLPIKRALLIGINYQQTQNVLNGCVNDVHHIKRFLIEHFEFRPEDIVILTDDQVENPKRLPTRENILRGMRWLVHGSMENDSFFIHYSGHGVLKKLGPDEHPYHPSQGKNKKKNKGGFLSNFLTHGEKVPAICPMDFDKCTLKNVIDSYTIHKLLVADLHSKAYLTSVFDCCHSASMMALPYRFNTKGKQKNKTDIEIAGKTLLVGLEYYLLNDLAETIDCIQDAFLTLYRGDSQLKETQVRMSSCANIVMFSGCKDYEKSHDTKLIEGDVVYGAMTKAFVESMNEKPGQSYLELLVDIRRRLQKKGYPQTPQISCSKSDFSVKNTFVM</sequence>
<evidence type="ECO:0000313" key="2">
    <source>
        <dbReference type="Proteomes" id="UP001145114"/>
    </source>
</evidence>
<keyword evidence="1" id="KW-0378">Hydrolase</keyword>
<gene>
    <name evidence="1" type="primary">MCA1_3</name>
    <name evidence="1" type="ORF">EV182_003091</name>
</gene>
<comment type="caution">
    <text evidence="1">The sequence shown here is derived from an EMBL/GenBank/DDBJ whole genome shotgun (WGS) entry which is preliminary data.</text>
</comment>
<evidence type="ECO:0000313" key="1">
    <source>
        <dbReference type="EMBL" id="KAJ1678916.1"/>
    </source>
</evidence>
<organism evidence="1 2">
    <name type="scientific">Spiromyces aspiralis</name>
    <dbReference type="NCBI Taxonomy" id="68401"/>
    <lineage>
        <taxon>Eukaryota</taxon>
        <taxon>Fungi</taxon>
        <taxon>Fungi incertae sedis</taxon>
        <taxon>Zoopagomycota</taxon>
        <taxon>Kickxellomycotina</taxon>
        <taxon>Kickxellomycetes</taxon>
        <taxon>Kickxellales</taxon>
        <taxon>Kickxellaceae</taxon>
        <taxon>Spiromyces</taxon>
    </lineage>
</organism>
<dbReference type="Proteomes" id="UP001145114">
    <property type="component" value="Unassembled WGS sequence"/>
</dbReference>
<accession>A0ACC1HTE0</accession>
<reference evidence="1" key="1">
    <citation type="submission" date="2022-06" db="EMBL/GenBank/DDBJ databases">
        <title>Phylogenomic reconstructions and comparative analyses of Kickxellomycotina fungi.</title>
        <authorList>
            <person name="Reynolds N.K."/>
            <person name="Stajich J.E."/>
            <person name="Barry K."/>
            <person name="Grigoriev I.V."/>
            <person name="Crous P."/>
            <person name="Smith M.E."/>
        </authorList>
    </citation>
    <scope>NUCLEOTIDE SEQUENCE</scope>
    <source>
        <strain evidence="1">RSA 2271</strain>
    </source>
</reference>
<name>A0ACC1HTE0_9FUNG</name>
<keyword evidence="2" id="KW-1185">Reference proteome</keyword>
<dbReference type="EMBL" id="JAMZIH010000749">
    <property type="protein sequence ID" value="KAJ1678916.1"/>
    <property type="molecule type" value="Genomic_DNA"/>
</dbReference>